<protein>
    <submittedName>
        <fullName evidence="1">Uncharacterized protein</fullName>
    </submittedName>
</protein>
<dbReference type="Proteomes" id="UP000094527">
    <property type="component" value="Unassembled WGS sequence"/>
</dbReference>
<proteinExistence type="predicted"/>
<comment type="caution">
    <text evidence="1">The sequence shown here is derived from an EMBL/GenBank/DDBJ whole genome shotgun (WGS) entry which is preliminary data.</text>
</comment>
<keyword evidence="2" id="KW-1185">Reference proteome</keyword>
<reference evidence="1 2" key="1">
    <citation type="journal article" date="2016" name="Genome Biol. Evol.">
        <title>Gene Family Evolution Reflects Adaptation to Soil Environmental Stressors in the Genome of the Collembolan Orchesella cincta.</title>
        <authorList>
            <person name="Faddeeva-Vakhrusheva A."/>
            <person name="Derks M.F."/>
            <person name="Anvar S.Y."/>
            <person name="Agamennone V."/>
            <person name="Suring W."/>
            <person name="Smit S."/>
            <person name="van Straalen N.M."/>
            <person name="Roelofs D."/>
        </authorList>
    </citation>
    <scope>NUCLEOTIDE SEQUENCE [LARGE SCALE GENOMIC DNA]</scope>
    <source>
        <tissue evidence="1">Mixed pool</tissue>
    </source>
</reference>
<gene>
    <name evidence="1" type="ORF">Ocin01_14435</name>
</gene>
<name>A0A1D2MGV8_ORCCI</name>
<evidence type="ECO:0000313" key="1">
    <source>
        <dbReference type="EMBL" id="ODM92246.1"/>
    </source>
</evidence>
<sequence>MGARPSKHVEPPPTQDIVKEAITEDDNALRQQPQLTSELWQIILKDVEPEEFKILMDNCPQYKKELSSLAPSFLFPLLIRVLVKNGFLVENPLPILTYRLINSKVKAVIDSSLNGSPPPWLTDAFTFSDSTKIDEFIQISSRRTTYRSVLPFPTSKNS</sequence>
<evidence type="ECO:0000313" key="2">
    <source>
        <dbReference type="Proteomes" id="UP000094527"/>
    </source>
</evidence>
<accession>A0A1D2MGV8</accession>
<dbReference type="AlphaFoldDB" id="A0A1D2MGV8"/>
<organism evidence="1 2">
    <name type="scientific">Orchesella cincta</name>
    <name type="common">Springtail</name>
    <name type="synonym">Podura cincta</name>
    <dbReference type="NCBI Taxonomy" id="48709"/>
    <lineage>
        <taxon>Eukaryota</taxon>
        <taxon>Metazoa</taxon>
        <taxon>Ecdysozoa</taxon>
        <taxon>Arthropoda</taxon>
        <taxon>Hexapoda</taxon>
        <taxon>Collembola</taxon>
        <taxon>Entomobryomorpha</taxon>
        <taxon>Entomobryoidea</taxon>
        <taxon>Orchesellidae</taxon>
        <taxon>Orchesellinae</taxon>
        <taxon>Orchesella</taxon>
    </lineage>
</organism>
<dbReference type="EMBL" id="LJIJ01001286">
    <property type="protein sequence ID" value="ODM92246.1"/>
    <property type="molecule type" value="Genomic_DNA"/>
</dbReference>